<evidence type="ECO:0000256" key="5">
    <source>
        <dbReference type="PROSITE-ProRule" id="PRU00325"/>
    </source>
</evidence>
<proteinExistence type="predicted"/>
<evidence type="ECO:0000256" key="6">
    <source>
        <dbReference type="SAM" id="Phobius"/>
    </source>
</evidence>
<feature type="domain" description="EGF-like" evidence="7">
    <location>
        <begin position="306"/>
        <end position="343"/>
    </location>
</feature>
<dbReference type="PROSITE" id="PS00022">
    <property type="entry name" value="EGF_1"/>
    <property type="match status" value="8"/>
</dbReference>
<dbReference type="InterPro" id="IPR001881">
    <property type="entry name" value="EGF-like_Ca-bd_dom"/>
</dbReference>
<feature type="domain" description="EGF-like" evidence="7">
    <location>
        <begin position="526"/>
        <end position="563"/>
    </location>
</feature>
<evidence type="ECO:0000256" key="2">
    <source>
        <dbReference type="ARBA" id="ARBA00022737"/>
    </source>
</evidence>
<dbReference type="InterPro" id="IPR007527">
    <property type="entry name" value="Znf_SWIM"/>
</dbReference>
<dbReference type="Pfam" id="PF01822">
    <property type="entry name" value="WSC"/>
    <property type="match status" value="1"/>
</dbReference>
<dbReference type="AlphaFoldDB" id="A0A8S2JS81"/>
<evidence type="ECO:0000256" key="3">
    <source>
        <dbReference type="ARBA" id="ARBA00023157"/>
    </source>
</evidence>
<feature type="disulfide bond" evidence="4">
    <location>
        <begin position="640"/>
        <end position="649"/>
    </location>
</feature>
<dbReference type="Proteomes" id="UP000682733">
    <property type="component" value="Unassembled WGS sequence"/>
</dbReference>
<dbReference type="GO" id="GO:0005886">
    <property type="term" value="C:plasma membrane"/>
    <property type="evidence" value="ECO:0007669"/>
    <property type="project" value="TreeGrafter"/>
</dbReference>
<dbReference type="PANTHER" id="PTHR24049">
    <property type="entry name" value="CRUMBS FAMILY MEMBER"/>
    <property type="match status" value="1"/>
</dbReference>
<dbReference type="SMART" id="SM00179">
    <property type="entry name" value="EGF_CA"/>
    <property type="match status" value="3"/>
</dbReference>
<dbReference type="SUPFAM" id="SSF57196">
    <property type="entry name" value="EGF/Laminin"/>
    <property type="match status" value="7"/>
</dbReference>
<feature type="domain" description="EGF-like" evidence="7">
    <location>
        <begin position="201"/>
        <end position="235"/>
    </location>
</feature>
<comment type="caution">
    <text evidence="4">Lacks conserved residue(s) required for the propagation of feature annotation.</text>
</comment>
<feature type="domain" description="EGF-like" evidence="7">
    <location>
        <begin position="402"/>
        <end position="441"/>
    </location>
</feature>
<dbReference type="PROSITE" id="PS50966">
    <property type="entry name" value="ZF_SWIM"/>
    <property type="match status" value="1"/>
</dbReference>
<feature type="disulfide bond" evidence="4">
    <location>
        <begin position="295"/>
        <end position="304"/>
    </location>
</feature>
<dbReference type="PROSITE" id="PS50026">
    <property type="entry name" value="EGF_3"/>
    <property type="match status" value="9"/>
</dbReference>
<keyword evidence="5" id="KW-0479">Metal-binding</keyword>
<keyword evidence="1 4" id="KW-0245">EGF-like domain</keyword>
<evidence type="ECO:0000313" key="12">
    <source>
        <dbReference type="Proteomes" id="UP000682733"/>
    </source>
</evidence>
<feature type="domain" description="EGF-like" evidence="7">
    <location>
        <begin position="133"/>
        <end position="174"/>
    </location>
</feature>
<dbReference type="GO" id="GO:0008270">
    <property type="term" value="F:zinc ion binding"/>
    <property type="evidence" value="ECO:0007669"/>
    <property type="project" value="UniProtKB-KW"/>
</dbReference>
<feature type="domain" description="EGF-like" evidence="7">
    <location>
        <begin position="448"/>
        <end position="485"/>
    </location>
</feature>
<evidence type="ECO:0000256" key="1">
    <source>
        <dbReference type="ARBA" id="ARBA00022536"/>
    </source>
</evidence>
<name>A0A8S2JS81_9BILA</name>
<feature type="transmembrane region" description="Helical" evidence="6">
    <location>
        <begin position="667"/>
        <end position="690"/>
    </location>
</feature>
<feature type="disulfide bond" evidence="4">
    <location>
        <begin position="431"/>
        <end position="440"/>
    </location>
</feature>
<feature type="domain" description="EGF-like" evidence="7">
    <location>
        <begin position="564"/>
        <end position="600"/>
    </location>
</feature>
<dbReference type="EMBL" id="CAJOBA010008251">
    <property type="protein sequence ID" value="CAF3823952.1"/>
    <property type="molecule type" value="Genomic_DNA"/>
</dbReference>
<dbReference type="Gene3D" id="2.10.25.10">
    <property type="entry name" value="Laminin"/>
    <property type="match status" value="7"/>
</dbReference>
<evidence type="ECO:0000313" key="11">
    <source>
        <dbReference type="EMBL" id="CAF3823952.1"/>
    </source>
</evidence>
<keyword evidence="3 4" id="KW-1015">Disulfide bond</keyword>
<evidence type="ECO:0000259" key="8">
    <source>
        <dbReference type="PROSITE" id="PS50966"/>
    </source>
</evidence>
<keyword evidence="6" id="KW-0472">Membrane</keyword>
<keyword evidence="6" id="KW-1133">Transmembrane helix</keyword>
<evidence type="ECO:0000256" key="4">
    <source>
        <dbReference type="PROSITE-ProRule" id="PRU00076"/>
    </source>
</evidence>
<dbReference type="SMART" id="SM00321">
    <property type="entry name" value="WSC"/>
    <property type="match status" value="1"/>
</dbReference>
<reference evidence="11" key="1">
    <citation type="submission" date="2021-02" db="EMBL/GenBank/DDBJ databases">
        <authorList>
            <person name="Nowell W R."/>
        </authorList>
    </citation>
    <scope>NUCLEOTIDE SEQUENCE</scope>
</reference>
<gene>
    <name evidence="10" type="ORF">OVA965_LOCUS17271</name>
    <name evidence="11" type="ORF">TMI583_LOCUS17282</name>
</gene>
<feature type="disulfide bond" evidence="4">
    <location>
        <begin position="333"/>
        <end position="342"/>
    </location>
</feature>
<dbReference type="Proteomes" id="UP000677228">
    <property type="component" value="Unassembled WGS sequence"/>
</dbReference>
<feature type="domain" description="EGF-like" evidence="7">
    <location>
        <begin position="613"/>
        <end position="650"/>
    </location>
</feature>
<dbReference type="CDD" id="cd00054">
    <property type="entry name" value="EGF_CA"/>
    <property type="match status" value="1"/>
</dbReference>
<sequence>MRAQPFSQKVAIQTVTYIGCYKDKRHQRILNGLSQPFVSNSMTVEMCTNYCAEHAFLYAAVQFSTECYCGVVYNYSNAQEQSSCCSWLCAGNRNETCGGELCNSVYQTNLTVTIINSQYAGLSSTLSNGFTFSPSPCKSNPCQADGICSSTYTALVNETYTCKCKQGRLGLNCEHLDPCRLSTVCQYGQCLSYSNGSFGCLCQNSSCLNGGECNAHQLTTLSCKCPSEFHGERCELKCGCHHGGRCIISQNKTMCRCDESRFYGNMCEFISPCASQPCYFGGTCLRNGTNFSCKCPSNKIGLQCEVNDPCQQNLCSVNSTCYRVNDNNFKCVCDQVHTGLYCNEIVPMINRYGIFHSPCVKNQDCNSTLGLVCFKEKRCACADGYTWTIDKQKPQIVGKCDPINVCLQSSPCQNNGQCIAKNGTSNYTCLCSNNYSGRHCQTRQFRDRSSLCYEGFCLNGGRCYMTDMGHIECSCPPGYMGKYCDITIGPCYSNPCPHADSVCLSVQDGYICLCNDNQLLEPYCNVSKYCPGTICNGRGICYNTIEQNSYCRCLEPYSGTHCTLIDTCSSNPCDASATCIPMELGSYCACPPNRTGPTCSESNRCENEVKIEIISPCQKDSCSQAGTCIENQMGGFTCQCFNGFAGNRCKDRVILIKQRSSFSLINLAWIIPIAVLLSVLIIILIIFLCCKNRSKRKEDPVYVYDPNSRTRTPITNTHGSKTSRRTYREYANPGFITTNDLLKE</sequence>
<dbReference type="FunFam" id="2.10.25.10:FF:000118">
    <property type="entry name" value="protein delta homolog 2"/>
    <property type="match status" value="1"/>
</dbReference>
<feature type="disulfide bond" evidence="4">
    <location>
        <begin position="412"/>
        <end position="429"/>
    </location>
</feature>
<dbReference type="GO" id="GO:0005509">
    <property type="term" value="F:calcium ion binding"/>
    <property type="evidence" value="ECO:0007669"/>
    <property type="project" value="InterPro"/>
</dbReference>
<keyword evidence="5" id="KW-0863">Zinc-finger</keyword>
<dbReference type="InterPro" id="IPR002889">
    <property type="entry name" value="WSC_carb-bd"/>
</dbReference>
<dbReference type="GO" id="GO:0032991">
    <property type="term" value="C:protein-containing complex"/>
    <property type="evidence" value="ECO:0007669"/>
    <property type="project" value="TreeGrafter"/>
</dbReference>
<evidence type="ECO:0000259" key="7">
    <source>
        <dbReference type="PROSITE" id="PS50026"/>
    </source>
</evidence>
<comment type="caution">
    <text evidence="11">The sequence shown here is derived from an EMBL/GenBank/DDBJ whole genome shotgun (WGS) entry which is preliminary data.</text>
</comment>
<dbReference type="Pfam" id="PF00008">
    <property type="entry name" value="EGF"/>
    <property type="match status" value="2"/>
</dbReference>
<feature type="domain" description="SWIM-type" evidence="8">
    <location>
        <begin position="464"/>
        <end position="507"/>
    </location>
</feature>
<dbReference type="GO" id="GO:0007157">
    <property type="term" value="P:heterophilic cell-cell adhesion via plasma membrane cell adhesion molecules"/>
    <property type="evidence" value="ECO:0007669"/>
    <property type="project" value="TreeGrafter"/>
</dbReference>
<accession>A0A8S2JS81</accession>
<feature type="disulfide bond" evidence="4">
    <location>
        <begin position="225"/>
        <end position="234"/>
    </location>
</feature>
<evidence type="ECO:0000259" key="9">
    <source>
        <dbReference type="PROSITE" id="PS51212"/>
    </source>
</evidence>
<keyword evidence="2" id="KW-0677">Repeat</keyword>
<feature type="disulfide bond" evidence="4">
    <location>
        <begin position="164"/>
        <end position="173"/>
    </location>
</feature>
<feature type="disulfide bond" evidence="4">
    <location>
        <begin position="553"/>
        <end position="562"/>
    </location>
</feature>
<feature type="disulfide bond" evidence="4">
    <location>
        <begin position="590"/>
        <end position="599"/>
    </location>
</feature>
<dbReference type="EMBL" id="CAJNOK010008236">
    <property type="protein sequence ID" value="CAF1058014.1"/>
    <property type="molecule type" value="Genomic_DNA"/>
</dbReference>
<keyword evidence="6" id="KW-0812">Transmembrane</keyword>
<dbReference type="InterPro" id="IPR000742">
    <property type="entry name" value="EGF"/>
</dbReference>
<organism evidence="11 12">
    <name type="scientific">Didymodactylos carnosus</name>
    <dbReference type="NCBI Taxonomy" id="1234261"/>
    <lineage>
        <taxon>Eukaryota</taxon>
        <taxon>Metazoa</taxon>
        <taxon>Spiralia</taxon>
        <taxon>Gnathifera</taxon>
        <taxon>Rotifera</taxon>
        <taxon>Eurotatoria</taxon>
        <taxon>Bdelloidea</taxon>
        <taxon>Philodinida</taxon>
        <taxon>Philodinidae</taxon>
        <taxon>Didymodactylos</taxon>
    </lineage>
</organism>
<evidence type="ECO:0000313" key="10">
    <source>
        <dbReference type="EMBL" id="CAF1058014.1"/>
    </source>
</evidence>
<dbReference type="PROSITE" id="PS01186">
    <property type="entry name" value="EGF_2"/>
    <property type="match status" value="3"/>
</dbReference>
<dbReference type="SMART" id="SM00181">
    <property type="entry name" value="EGF"/>
    <property type="match status" value="11"/>
</dbReference>
<dbReference type="InterPro" id="IPR051022">
    <property type="entry name" value="Notch_Cell-Fate_Det"/>
</dbReference>
<dbReference type="GO" id="GO:0045197">
    <property type="term" value="P:establishment or maintenance of epithelial cell apical/basal polarity"/>
    <property type="evidence" value="ECO:0007669"/>
    <property type="project" value="TreeGrafter"/>
</dbReference>
<feature type="domain" description="WSC" evidence="9">
    <location>
        <begin position="14"/>
        <end position="109"/>
    </location>
</feature>
<protein>
    <submittedName>
        <fullName evidence="11">Uncharacterized protein</fullName>
    </submittedName>
</protein>
<feature type="disulfide bond" evidence="4">
    <location>
        <begin position="475"/>
        <end position="484"/>
    </location>
</feature>
<keyword evidence="5" id="KW-0862">Zinc</keyword>
<feature type="domain" description="EGF-like" evidence="7">
    <location>
        <begin position="269"/>
        <end position="305"/>
    </location>
</feature>
<dbReference type="PROSITE" id="PS51212">
    <property type="entry name" value="WSC"/>
    <property type="match status" value="1"/>
</dbReference>